<dbReference type="Proteomes" id="UP001172673">
    <property type="component" value="Unassembled WGS sequence"/>
</dbReference>
<proteinExistence type="predicted"/>
<keyword evidence="3" id="KW-1185">Reference proteome</keyword>
<protein>
    <recommendedName>
        <fullName evidence="1">BTB domain-containing protein</fullName>
    </recommendedName>
</protein>
<reference evidence="2" key="1">
    <citation type="submission" date="2022-10" db="EMBL/GenBank/DDBJ databases">
        <title>Culturing micro-colonial fungi from biological soil crusts in the Mojave desert and describing Neophaeococcomyces mojavensis, and introducing the new genera and species Taxawa tesnikishii.</title>
        <authorList>
            <person name="Kurbessoian T."/>
            <person name="Stajich J.E."/>
        </authorList>
    </citation>
    <scope>NUCLEOTIDE SEQUENCE</scope>
    <source>
        <strain evidence="2">TK_41</strain>
    </source>
</reference>
<dbReference type="PROSITE" id="PS50097">
    <property type="entry name" value="BTB"/>
    <property type="match status" value="1"/>
</dbReference>
<organism evidence="2 3">
    <name type="scientific">Cladophialophora chaetospira</name>
    <dbReference type="NCBI Taxonomy" id="386627"/>
    <lineage>
        <taxon>Eukaryota</taxon>
        <taxon>Fungi</taxon>
        <taxon>Dikarya</taxon>
        <taxon>Ascomycota</taxon>
        <taxon>Pezizomycotina</taxon>
        <taxon>Eurotiomycetes</taxon>
        <taxon>Chaetothyriomycetidae</taxon>
        <taxon>Chaetothyriales</taxon>
        <taxon>Herpotrichiellaceae</taxon>
        <taxon>Cladophialophora</taxon>
    </lineage>
</organism>
<gene>
    <name evidence="2" type="ORF">H2200_011463</name>
</gene>
<evidence type="ECO:0000313" key="3">
    <source>
        <dbReference type="Proteomes" id="UP001172673"/>
    </source>
</evidence>
<feature type="domain" description="BTB" evidence="1">
    <location>
        <begin position="15"/>
        <end position="84"/>
    </location>
</feature>
<dbReference type="PANTHER" id="PTHR47843">
    <property type="entry name" value="BTB DOMAIN-CONTAINING PROTEIN-RELATED"/>
    <property type="match status" value="1"/>
</dbReference>
<evidence type="ECO:0000259" key="1">
    <source>
        <dbReference type="PROSITE" id="PS50097"/>
    </source>
</evidence>
<comment type="caution">
    <text evidence="2">The sequence shown here is derived from an EMBL/GenBank/DDBJ whole genome shotgun (WGS) entry which is preliminary data.</text>
</comment>
<dbReference type="InterPro" id="IPR011333">
    <property type="entry name" value="SKP1/BTB/POZ_sf"/>
</dbReference>
<dbReference type="SUPFAM" id="SSF54695">
    <property type="entry name" value="POZ domain"/>
    <property type="match status" value="1"/>
</dbReference>
<accession>A0AA38WZC3</accession>
<dbReference type="AlphaFoldDB" id="A0AA38WZC3"/>
<dbReference type="PANTHER" id="PTHR47843:SF2">
    <property type="entry name" value="BTB DOMAIN-CONTAINING PROTEIN"/>
    <property type="match status" value="1"/>
</dbReference>
<dbReference type="Gene3D" id="3.30.710.10">
    <property type="entry name" value="Potassium Channel Kv1.1, Chain A"/>
    <property type="match status" value="1"/>
</dbReference>
<name>A0AA38WZC3_9EURO</name>
<dbReference type="InterPro" id="IPR000210">
    <property type="entry name" value="BTB/POZ_dom"/>
</dbReference>
<evidence type="ECO:0000313" key="2">
    <source>
        <dbReference type="EMBL" id="KAJ9603941.1"/>
    </source>
</evidence>
<dbReference type="EMBL" id="JAPDRK010000020">
    <property type="protein sequence ID" value="KAJ9603941.1"/>
    <property type="molecule type" value="Genomic_DNA"/>
</dbReference>
<sequence>MDLPPPTYESFIHSHEFEFLVGPDKKPFYIHADLPGIRSEYFGKLISGKMLEAQERTATLKDIDEGTFLRFTEFVYRGDYTTPAPKRIPDPEIPLPNEKAADNKAMQVPMAAENETAAPAQPLSDGTVAVNEDPDDDYTAVFLAHANLYIFSDQCFIESLKALVVQKLCLALSRFILHDQRVEDIVELLRHTYNHTVSPENGIDPLRDLLTEYVGCVADKVCEHEAFKALMEENAEIMKDLLPRLLERFVG</sequence>